<evidence type="ECO:0000313" key="4">
    <source>
        <dbReference type="EMBL" id="KAF4506920.1"/>
    </source>
</evidence>
<name>A0A8H4PP98_9HYPO</name>
<dbReference type="AlphaFoldDB" id="A0A8H4PP98"/>
<dbReference type="GO" id="GO:0004674">
    <property type="term" value="F:protein serine/threonine kinase activity"/>
    <property type="evidence" value="ECO:0007669"/>
    <property type="project" value="TreeGrafter"/>
</dbReference>
<accession>A0A8H4PP98</accession>
<dbReference type="SMART" id="SM00220">
    <property type="entry name" value="S_TKc"/>
    <property type="match status" value="1"/>
</dbReference>
<dbReference type="PROSITE" id="PS50011">
    <property type="entry name" value="PROTEIN_KINASE_DOM"/>
    <property type="match status" value="1"/>
</dbReference>
<evidence type="ECO:0000256" key="2">
    <source>
        <dbReference type="ARBA" id="ARBA00022840"/>
    </source>
</evidence>
<feature type="domain" description="Protein kinase" evidence="3">
    <location>
        <begin position="53"/>
        <end position="377"/>
    </location>
</feature>
<evidence type="ECO:0000313" key="5">
    <source>
        <dbReference type="Proteomes" id="UP000557566"/>
    </source>
</evidence>
<protein>
    <recommendedName>
        <fullName evidence="3">Protein kinase domain-containing protein</fullName>
    </recommendedName>
</protein>
<comment type="caution">
    <text evidence="4">The sequence shown here is derived from an EMBL/GenBank/DDBJ whole genome shotgun (WGS) entry which is preliminary data.</text>
</comment>
<gene>
    <name evidence="4" type="ORF">G6O67_005605</name>
</gene>
<evidence type="ECO:0000256" key="1">
    <source>
        <dbReference type="ARBA" id="ARBA00022741"/>
    </source>
</evidence>
<dbReference type="EMBL" id="JAAVMX010000006">
    <property type="protein sequence ID" value="KAF4506920.1"/>
    <property type="molecule type" value="Genomic_DNA"/>
</dbReference>
<dbReference type="Gene3D" id="1.10.510.10">
    <property type="entry name" value="Transferase(Phosphotransferase) domain 1"/>
    <property type="match status" value="1"/>
</dbReference>
<sequence>MNKAIPSVAKVRLFFQYKQLTHGGNYWRDQYLLESWDQCVQPVVYRNHSYHGYKLLRRLGDWCWLTQDPKTQDYLTVKFLSRGHDNDMEMSTWLKRNCHSPFISRINDRFTIPHHLARTVPKYQGIHFDAIVYATTGTDLRRKSSICEQLEASAIPLSMDRRERCIRQVVQAVAQLHRIGVVHGDLHPGNVALPPPTRDDIELVLAKPPREYDVLREDGEPTPTHLPQRVSEPEDIGFGNGDIKLIDFGYAFRPTDGVAYSRDVFACGTPPPPELLGTDKKTSQPFKAESWYLGQLIYFVLVDGWPIFERHLGYNDEDLREEYDHRLANLESGRDESMNELPEDLRLHFTPFLMALLDRDPDKRLLIEHLNKDERFMRKGQKVNLTC</sequence>
<keyword evidence="5" id="KW-1185">Reference proteome</keyword>
<dbReference type="GO" id="GO:0035556">
    <property type="term" value="P:intracellular signal transduction"/>
    <property type="evidence" value="ECO:0007669"/>
    <property type="project" value="TreeGrafter"/>
</dbReference>
<keyword evidence="2" id="KW-0067">ATP-binding</keyword>
<reference evidence="4 5" key="1">
    <citation type="journal article" date="2020" name="Genome Biol. Evol.">
        <title>A new high-quality draft genome assembly of the Chinese cordyceps Ophiocordyceps sinensis.</title>
        <authorList>
            <person name="Shu R."/>
            <person name="Zhang J."/>
            <person name="Meng Q."/>
            <person name="Zhang H."/>
            <person name="Zhou G."/>
            <person name="Li M."/>
            <person name="Wu P."/>
            <person name="Zhao Y."/>
            <person name="Chen C."/>
            <person name="Qin Q."/>
        </authorList>
    </citation>
    <scope>NUCLEOTIDE SEQUENCE [LARGE SCALE GENOMIC DNA]</scope>
    <source>
        <strain evidence="4 5">IOZ07</strain>
    </source>
</reference>
<proteinExistence type="predicted"/>
<dbReference type="GO" id="GO:0005737">
    <property type="term" value="C:cytoplasm"/>
    <property type="evidence" value="ECO:0007669"/>
    <property type="project" value="TreeGrafter"/>
</dbReference>
<dbReference type="PANTHER" id="PTHR24346">
    <property type="entry name" value="MAP/MICROTUBULE AFFINITY-REGULATING KINASE"/>
    <property type="match status" value="1"/>
</dbReference>
<organism evidence="4 5">
    <name type="scientific">Ophiocordyceps sinensis</name>
    <dbReference type="NCBI Taxonomy" id="72228"/>
    <lineage>
        <taxon>Eukaryota</taxon>
        <taxon>Fungi</taxon>
        <taxon>Dikarya</taxon>
        <taxon>Ascomycota</taxon>
        <taxon>Pezizomycotina</taxon>
        <taxon>Sordariomycetes</taxon>
        <taxon>Hypocreomycetidae</taxon>
        <taxon>Hypocreales</taxon>
        <taxon>Ophiocordycipitaceae</taxon>
        <taxon>Ophiocordyceps</taxon>
    </lineage>
</organism>
<evidence type="ECO:0000259" key="3">
    <source>
        <dbReference type="PROSITE" id="PS50011"/>
    </source>
</evidence>
<dbReference type="Pfam" id="PF06293">
    <property type="entry name" value="Kdo"/>
    <property type="match status" value="1"/>
</dbReference>
<dbReference type="InterPro" id="IPR011009">
    <property type="entry name" value="Kinase-like_dom_sf"/>
</dbReference>
<keyword evidence="1" id="KW-0547">Nucleotide-binding</keyword>
<dbReference type="PANTHER" id="PTHR24346:SF30">
    <property type="entry name" value="MATERNAL EMBRYONIC LEUCINE ZIPPER KINASE"/>
    <property type="match status" value="1"/>
</dbReference>
<dbReference type="InterPro" id="IPR000719">
    <property type="entry name" value="Prot_kinase_dom"/>
</dbReference>
<dbReference type="Proteomes" id="UP000557566">
    <property type="component" value="Unassembled WGS sequence"/>
</dbReference>
<dbReference type="OrthoDB" id="2304351at2759"/>
<dbReference type="GO" id="GO:0005524">
    <property type="term" value="F:ATP binding"/>
    <property type="evidence" value="ECO:0007669"/>
    <property type="project" value="UniProtKB-KW"/>
</dbReference>
<dbReference type="SUPFAM" id="SSF56112">
    <property type="entry name" value="Protein kinase-like (PK-like)"/>
    <property type="match status" value="1"/>
</dbReference>